<dbReference type="PANTHER" id="PTHR30487:SF0">
    <property type="entry name" value="PREPILIN LEADER PEPTIDASE_N-METHYLTRANSFERASE-RELATED"/>
    <property type="match status" value="1"/>
</dbReference>
<organism evidence="2 3">
    <name type="scientific">Thermobifida halotolerans</name>
    <dbReference type="NCBI Taxonomy" id="483545"/>
    <lineage>
        <taxon>Bacteria</taxon>
        <taxon>Bacillati</taxon>
        <taxon>Actinomycetota</taxon>
        <taxon>Actinomycetes</taxon>
        <taxon>Streptosporangiales</taxon>
        <taxon>Nocardiopsidaceae</taxon>
        <taxon>Thermobifida</taxon>
    </lineage>
</organism>
<dbReference type="GO" id="GO:0004190">
    <property type="term" value="F:aspartic-type endopeptidase activity"/>
    <property type="evidence" value="ECO:0007669"/>
    <property type="project" value="InterPro"/>
</dbReference>
<dbReference type="EMBL" id="CP063196">
    <property type="protein sequence ID" value="UOE20204.1"/>
    <property type="molecule type" value="Genomic_DNA"/>
</dbReference>
<evidence type="ECO:0000313" key="3">
    <source>
        <dbReference type="Proteomes" id="UP000265719"/>
    </source>
</evidence>
<dbReference type="OrthoDB" id="2087435at2"/>
<dbReference type="KEGG" id="thao:NI17_002850"/>
<proteinExistence type="inferred from homology"/>
<dbReference type="GO" id="GO:0005886">
    <property type="term" value="C:plasma membrane"/>
    <property type="evidence" value="ECO:0007669"/>
    <property type="project" value="TreeGrafter"/>
</dbReference>
<dbReference type="RefSeq" id="WP_068689650.1">
    <property type="nucleotide sequence ID" value="NZ_CP063196.1"/>
</dbReference>
<dbReference type="Proteomes" id="UP000265719">
    <property type="component" value="Chromosome"/>
</dbReference>
<keyword evidence="3" id="KW-1185">Reference proteome</keyword>
<dbReference type="InterPro" id="IPR000045">
    <property type="entry name" value="Prepilin_IV_endopep_pep"/>
</dbReference>
<reference evidence="2" key="1">
    <citation type="submission" date="2020-10" db="EMBL/GenBank/DDBJ databases">
        <title>De novo genome project of the cellulose decomposer Thermobifida halotolerans type strain.</title>
        <authorList>
            <person name="Nagy I."/>
            <person name="Horvath B."/>
            <person name="Kukolya J."/>
            <person name="Nagy I."/>
            <person name="Orsini M."/>
        </authorList>
    </citation>
    <scope>NUCLEOTIDE SEQUENCE</scope>
    <source>
        <strain evidence="2">DSM 44931</strain>
    </source>
</reference>
<dbReference type="Gene3D" id="1.20.120.1220">
    <property type="match status" value="1"/>
</dbReference>
<dbReference type="AlphaFoldDB" id="A0A399G9S4"/>
<dbReference type="PANTHER" id="PTHR30487">
    <property type="entry name" value="TYPE 4 PREPILIN-LIKE PROTEINS LEADER PEPTIDE-PROCESSING ENZYME"/>
    <property type="match status" value="1"/>
</dbReference>
<dbReference type="GO" id="GO:0006465">
    <property type="term" value="P:signal peptide processing"/>
    <property type="evidence" value="ECO:0007669"/>
    <property type="project" value="TreeGrafter"/>
</dbReference>
<sequence>MPGMSSALLLGLALAPLGGLLAHHAGRVVVLFTAHDPGDGDDTGPDDAPGPPPPSLPGSGRAVPWARWSPLPWRLVLTGRGPGAERVAAPWPVVVGAAAAFAAVGFCGAQRSAAEIAALAFLALWGTLLTAVDLRVQRLPDALVRPAYPVALALLAAAALTTPSGTSSAVGALVGMAGMWAVYWLLWFVYPPGMGWGDVKLSGLVGLHLGWFGLDTAVAGAAAAFLLFTCVGLVLIALGRAGRRTQIPFGPFMIGGALLVILLGDSLPLLTE</sequence>
<evidence type="ECO:0000313" key="2">
    <source>
        <dbReference type="EMBL" id="UOE20204.1"/>
    </source>
</evidence>
<dbReference type="Pfam" id="PF01478">
    <property type="entry name" value="Peptidase_A24"/>
    <property type="match status" value="1"/>
</dbReference>
<name>A0A399G9S4_9ACTN</name>
<protein>
    <submittedName>
        <fullName evidence="2">Prepilin peptidase</fullName>
    </submittedName>
</protein>
<comment type="similarity">
    <text evidence="1">Belongs to the peptidase A24 family.</text>
</comment>
<accession>A0A399G9S4</accession>
<evidence type="ECO:0000256" key="1">
    <source>
        <dbReference type="ARBA" id="ARBA00005801"/>
    </source>
</evidence>
<dbReference type="InterPro" id="IPR050882">
    <property type="entry name" value="Prepilin_peptidase/N-MTase"/>
</dbReference>
<gene>
    <name evidence="2" type="ORF">NI17_002850</name>
</gene>